<name>D8RLS4_SELML</name>
<organism evidence="2">
    <name type="scientific">Selaginella moellendorffii</name>
    <name type="common">Spikemoss</name>
    <dbReference type="NCBI Taxonomy" id="88036"/>
    <lineage>
        <taxon>Eukaryota</taxon>
        <taxon>Viridiplantae</taxon>
        <taxon>Streptophyta</taxon>
        <taxon>Embryophyta</taxon>
        <taxon>Tracheophyta</taxon>
        <taxon>Lycopodiopsida</taxon>
        <taxon>Selaginellales</taxon>
        <taxon>Selaginellaceae</taxon>
        <taxon>Selaginella</taxon>
    </lineage>
</organism>
<reference evidence="1 2" key="1">
    <citation type="journal article" date="2011" name="Science">
        <title>The Selaginella genome identifies genetic changes associated with the evolution of vascular plants.</title>
        <authorList>
            <person name="Banks J.A."/>
            <person name="Nishiyama T."/>
            <person name="Hasebe M."/>
            <person name="Bowman J.L."/>
            <person name="Gribskov M."/>
            <person name="dePamphilis C."/>
            <person name="Albert V.A."/>
            <person name="Aono N."/>
            <person name="Aoyama T."/>
            <person name="Ambrose B.A."/>
            <person name="Ashton N.W."/>
            <person name="Axtell M.J."/>
            <person name="Barker E."/>
            <person name="Barker M.S."/>
            <person name="Bennetzen J.L."/>
            <person name="Bonawitz N.D."/>
            <person name="Chapple C."/>
            <person name="Cheng C."/>
            <person name="Correa L.G."/>
            <person name="Dacre M."/>
            <person name="DeBarry J."/>
            <person name="Dreyer I."/>
            <person name="Elias M."/>
            <person name="Engstrom E.M."/>
            <person name="Estelle M."/>
            <person name="Feng L."/>
            <person name="Finet C."/>
            <person name="Floyd S.K."/>
            <person name="Frommer W.B."/>
            <person name="Fujita T."/>
            <person name="Gramzow L."/>
            <person name="Gutensohn M."/>
            <person name="Harholt J."/>
            <person name="Hattori M."/>
            <person name="Heyl A."/>
            <person name="Hirai T."/>
            <person name="Hiwatashi Y."/>
            <person name="Ishikawa M."/>
            <person name="Iwata M."/>
            <person name="Karol K.G."/>
            <person name="Koehler B."/>
            <person name="Kolukisaoglu U."/>
            <person name="Kubo M."/>
            <person name="Kurata T."/>
            <person name="Lalonde S."/>
            <person name="Li K."/>
            <person name="Li Y."/>
            <person name="Litt A."/>
            <person name="Lyons E."/>
            <person name="Manning G."/>
            <person name="Maruyama T."/>
            <person name="Michael T.P."/>
            <person name="Mikami K."/>
            <person name="Miyazaki S."/>
            <person name="Morinaga S."/>
            <person name="Murata T."/>
            <person name="Mueller-Roeber B."/>
            <person name="Nelson D.R."/>
            <person name="Obara M."/>
            <person name="Oguri Y."/>
            <person name="Olmstead R.G."/>
            <person name="Onodera N."/>
            <person name="Petersen B.L."/>
            <person name="Pils B."/>
            <person name="Prigge M."/>
            <person name="Rensing S.A."/>
            <person name="Riano-Pachon D.M."/>
            <person name="Roberts A.W."/>
            <person name="Sato Y."/>
            <person name="Scheller H.V."/>
            <person name="Schulz B."/>
            <person name="Schulz C."/>
            <person name="Shakirov E.V."/>
            <person name="Shibagaki N."/>
            <person name="Shinohara N."/>
            <person name="Shippen D.E."/>
            <person name="Soerensen I."/>
            <person name="Sotooka R."/>
            <person name="Sugimoto N."/>
            <person name="Sugita M."/>
            <person name="Sumikawa N."/>
            <person name="Tanurdzic M."/>
            <person name="Theissen G."/>
            <person name="Ulvskov P."/>
            <person name="Wakazuki S."/>
            <person name="Weng J.K."/>
            <person name="Willats W.W."/>
            <person name="Wipf D."/>
            <person name="Wolf P.G."/>
            <person name="Yang L."/>
            <person name="Zimmer A.D."/>
            <person name="Zhu Q."/>
            <person name="Mitros T."/>
            <person name="Hellsten U."/>
            <person name="Loque D."/>
            <person name="Otillar R."/>
            <person name="Salamov A."/>
            <person name="Schmutz J."/>
            <person name="Shapiro H."/>
            <person name="Lindquist E."/>
            <person name="Lucas S."/>
            <person name="Rokhsar D."/>
            <person name="Grigoriev I.V."/>
        </authorList>
    </citation>
    <scope>NUCLEOTIDE SEQUENCE [LARGE SCALE GENOMIC DNA]</scope>
</reference>
<dbReference type="Gramene" id="EFJ26772">
    <property type="protein sequence ID" value="EFJ26772"/>
    <property type="gene ID" value="SELMODRAFT_412531"/>
</dbReference>
<keyword evidence="2" id="KW-1185">Reference proteome</keyword>
<dbReference type="HOGENOM" id="CLU_1301548_0_0_1"/>
<accession>D8RLS4</accession>
<gene>
    <name evidence="1" type="ORF">SELMODRAFT_412531</name>
</gene>
<dbReference type="Proteomes" id="UP000001514">
    <property type="component" value="Unassembled WGS sequence"/>
</dbReference>
<evidence type="ECO:0000313" key="2">
    <source>
        <dbReference type="Proteomes" id="UP000001514"/>
    </source>
</evidence>
<protein>
    <submittedName>
        <fullName evidence="1">Uncharacterized protein</fullName>
    </submittedName>
</protein>
<evidence type="ECO:0000313" key="1">
    <source>
        <dbReference type="EMBL" id="EFJ26772.1"/>
    </source>
</evidence>
<dbReference type="InParanoid" id="D8RLS4"/>
<dbReference type="KEGG" id="smo:SELMODRAFT_412531"/>
<dbReference type="AlphaFoldDB" id="D8RLS4"/>
<sequence length="212" mass="24470">MYGWLSTQAADYILRGVFHEFGHVWIAVVAYVVKPEWRCPWKHLAAQSESPSARKTWPRTWFSRRSITIHKNSPYSVRQWFAAAAKARSSLRVLGFSDLKLALIAPPMFSRLAGKCNTLTVCETRMKHEVRNQLARIQRSRGERCLKAIESRRFVAVKNFGDLAKFVGDTDKAWFVIQKYGNTDWASLSELDARLLSQAFFEVFLFINDVHL</sequence>
<dbReference type="EMBL" id="GL377583">
    <property type="protein sequence ID" value="EFJ26772.1"/>
    <property type="molecule type" value="Genomic_DNA"/>
</dbReference>
<proteinExistence type="predicted"/>